<keyword evidence="1" id="KW-0472">Membrane</keyword>
<gene>
    <name evidence="2" type="primary">ATP8</name>
</gene>
<keyword evidence="2" id="KW-0496">Mitochondrion</keyword>
<dbReference type="EMBL" id="KY886913">
    <property type="protein sequence ID" value="ATD51673.1"/>
    <property type="molecule type" value="Genomic_DNA"/>
</dbReference>
<reference evidence="2" key="1">
    <citation type="journal article" date="2017" name="Genetica">
        <title>Complete mitochondrial genome of Taharana fasciana (Insecta, Hemiptera: Cicadellidae) and comparison with other Cicadellidae insects.</title>
        <authorList>
            <person name="Wang J."/>
            <person name="Li H."/>
            <person name="Dai R."/>
        </authorList>
    </citation>
    <scope>NUCLEOTIDE SEQUENCE</scope>
</reference>
<proteinExistence type="predicted"/>
<keyword evidence="1" id="KW-1133">Transmembrane helix</keyword>
<evidence type="ECO:0000313" key="2">
    <source>
        <dbReference type="EMBL" id="ATD51673.1"/>
    </source>
</evidence>
<protein>
    <submittedName>
        <fullName evidence="2">ATP synthase F0 subunit 8</fullName>
    </submittedName>
</protein>
<name>A0A343K3X5_TAHFA</name>
<reference evidence="2" key="2">
    <citation type="submission" date="2017-04" db="EMBL/GenBank/DDBJ databases">
        <authorList>
            <person name="Afonso C.L."/>
            <person name="Miller P.J."/>
            <person name="Scott M.A."/>
            <person name="Spackman E."/>
            <person name="Goraichik I."/>
            <person name="Dimitrov K.M."/>
            <person name="Suarez D.L."/>
            <person name="Swayne D.E."/>
        </authorList>
    </citation>
    <scope>NUCLEOTIDE SEQUENCE</scope>
</reference>
<dbReference type="AlphaFoldDB" id="A0A343K3X5"/>
<keyword evidence="1" id="KW-0812">Transmembrane</keyword>
<evidence type="ECO:0000256" key="1">
    <source>
        <dbReference type="SAM" id="Phobius"/>
    </source>
</evidence>
<accession>A0A343K3X5</accession>
<feature type="transmembrane region" description="Helical" evidence="1">
    <location>
        <begin position="6"/>
        <end position="23"/>
    </location>
</feature>
<geneLocation type="mitochondrion" evidence="2"/>
<organism evidence="2">
    <name type="scientific">Taharana fasciana</name>
    <name type="common">Leafhopper</name>
    <dbReference type="NCBI Taxonomy" id="2038276"/>
    <lineage>
        <taxon>Eukaryota</taxon>
        <taxon>Metazoa</taxon>
        <taxon>Ecdysozoa</taxon>
        <taxon>Arthropoda</taxon>
        <taxon>Hexapoda</taxon>
        <taxon>Insecta</taxon>
        <taxon>Pterygota</taxon>
        <taxon>Neoptera</taxon>
        <taxon>Paraneoptera</taxon>
        <taxon>Hemiptera</taxon>
        <taxon>Auchenorrhyncha</taxon>
        <taxon>Membracoidea</taxon>
        <taxon>Cicadellidae</taxon>
        <taxon>Coelidiinae</taxon>
        <taxon>Taharana</taxon>
    </lineage>
</organism>
<sequence length="49" mass="6041">MPQMSPSWWIIMLLITTSMNMYIMSIKFHNKENNTNKLNKKIMSIHWKW</sequence>